<feature type="domain" description="EamA" evidence="8">
    <location>
        <begin position="154"/>
        <end position="288"/>
    </location>
</feature>
<organism evidence="9 10">
    <name type="scientific">Gordonia rhizosphera NBRC 16068</name>
    <dbReference type="NCBI Taxonomy" id="1108045"/>
    <lineage>
        <taxon>Bacteria</taxon>
        <taxon>Bacillati</taxon>
        <taxon>Actinomycetota</taxon>
        <taxon>Actinomycetes</taxon>
        <taxon>Mycobacteriales</taxon>
        <taxon>Gordoniaceae</taxon>
        <taxon>Gordonia</taxon>
    </lineage>
</organism>
<evidence type="ECO:0000256" key="6">
    <source>
        <dbReference type="SAM" id="MobiDB-lite"/>
    </source>
</evidence>
<evidence type="ECO:0000259" key="8">
    <source>
        <dbReference type="Pfam" id="PF00892"/>
    </source>
</evidence>
<dbReference type="EMBL" id="BAHC01000118">
    <property type="protein sequence ID" value="GAB90858.1"/>
    <property type="molecule type" value="Genomic_DNA"/>
</dbReference>
<feature type="transmembrane region" description="Helical" evidence="7">
    <location>
        <begin position="271"/>
        <end position="289"/>
    </location>
</feature>
<dbReference type="PANTHER" id="PTHR32322:SF2">
    <property type="entry name" value="EAMA DOMAIN-CONTAINING PROTEIN"/>
    <property type="match status" value="1"/>
</dbReference>
<comment type="caution">
    <text evidence="9">The sequence shown here is derived from an EMBL/GenBank/DDBJ whole genome shotgun (WGS) entry which is preliminary data.</text>
</comment>
<proteinExistence type="inferred from homology"/>
<evidence type="ECO:0000256" key="1">
    <source>
        <dbReference type="ARBA" id="ARBA00004141"/>
    </source>
</evidence>
<dbReference type="Proteomes" id="UP000008363">
    <property type="component" value="Unassembled WGS sequence"/>
</dbReference>
<evidence type="ECO:0000256" key="7">
    <source>
        <dbReference type="SAM" id="Phobius"/>
    </source>
</evidence>
<feature type="domain" description="EamA" evidence="8">
    <location>
        <begin position="11"/>
        <end position="139"/>
    </location>
</feature>
<dbReference type="Pfam" id="PF00892">
    <property type="entry name" value="EamA"/>
    <property type="match status" value="2"/>
</dbReference>
<dbReference type="eggNOG" id="COG0697">
    <property type="taxonomic scope" value="Bacteria"/>
</dbReference>
<protein>
    <recommendedName>
        <fullName evidence="8">EamA domain-containing protein</fullName>
    </recommendedName>
</protein>
<feature type="transmembrane region" description="Helical" evidence="7">
    <location>
        <begin position="123"/>
        <end position="141"/>
    </location>
</feature>
<dbReference type="InterPro" id="IPR050638">
    <property type="entry name" value="AA-Vitamin_Transporters"/>
</dbReference>
<feature type="transmembrane region" description="Helical" evidence="7">
    <location>
        <begin position="153"/>
        <end position="172"/>
    </location>
</feature>
<feature type="transmembrane region" description="Helical" evidence="7">
    <location>
        <begin position="90"/>
        <end position="111"/>
    </location>
</feature>
<gene>
    <name evidence="9" type="ORF">GORHZ_118_00750</name>
</gene>
<evidence type="ECO:0000256" key="4">
    <source>
        <dbReference type="ARBA" id="ARBA00022989"/>
    </source>
</evidence>
<feature type="transmembrane region" description="Helical" evidence="7">
    <location>
        <begin position="184"/>
        <end position="203"/>
    </location>
</feature>
<dbReference type="OrthoDB" id="9787117at2"/>
<feature type="transmembrane region" description="Helical" evidence="7">
    <location>
        <begin position="246"/>
        <end position="265"/>
    </location>
</feature>
<feature type="region of interest" description="Disordered" evidence="6">
    <location>
        <begin position="296"/>
        <end position="327"/>
    </location>
</feature>
<comment type="subcellular location">
    <subcellularLocation>
        <location evidence="1">Membrane</location>
        <topology evidence="1">Multi-pass membrane protein</topology>
    </subcellularLocation>
</comment>
<feature type="transmembrane region" description="Helical" evidence="7">
    <location>
        <begin position="215"/>
        <end position="234"/>
    </location>
</feature>
<name>K6V438_9ACTN</name>
<reference evidence="9 10" key="1">
    <citation type="submission" date="2012-08" db="EMBL/GenBank/DDBJ databases">
        <title>Whole genome shotgun sequence of Gordonia rhizosphera NBRC 16068.</title>
        <authorList>
            <person name="Takarada H."/>
            <person name="Isaki S."/>
            <person name="Hosoyama A."/>
            <person name="Tsuchikane K."/>
            <person name="Katsumata H."/>
            <person name="Baba S."/>
            <person name="Ohji S."/>
            <person name="Yamazaki S."/>
            <person name="Fujita N."/>
        </authorList>
    </citation>
    <scope>NUCLEOTIDE SEQUENCE [LARGE SCALE GENOMIC DNA]</scope>
    <source>
        <strain evidence="9 10">NBRC 16068</strain>
    </source>
</reference>
<comment type="similarity">
    <text evidence="2">Belongs to the EamA transporter family.</text>
</comment>
<evidence type="ECO:0000256" key="3">
    <source>
        <dbReference type="ARBA" id="ARBA00022692"/>
    </source>
</evidence>
<evidence type="ECO:0000313" key="9">
    <source>
        <dbReference type="EMBL" id="GAB90858.1"/>
    </source>
</evidence>
<keyword evidence="3 7" id="KW-0812">Transmembrane</keyword>
<keyword evidence="5 7" id="KW-0472">Membrane</keyword>
<sequence length="327" mass="32622">MKSVAQARASVLGAAMLWGTTGTAAALAPSLSAITVGAAAMGLDGILQGIVNGANVRRSTLALGRHAWVVAVGVMCVALYPLAFYSSMRVGGVAVGSVVSLASAPLASAIIERIVDGRKLTQRWMLASGLGILGGTLLSAAHPGTVGAAHSSAPGIFLGLLAGCTYAGYSWALRRLMRNDVTRGAATGAVLGLGGILLLPLVVVNGSAIAGSLTTWLVVAYLAVVPMFLGYVLFGIGLGALDATTATTITLIEPAVATVLAVVVLAERTSAAGWTGIALICGALCLLTVSRRHSAATPTPHPSGGAVLDPAPGTPPVSTDRTDPVTT</sequence>
<dbReference type="STRING" id="1108045.GORHZ_118_00750"/>
<feature type="transmembrane region" description="Helical" evidence="7">
    <location>
        <begin position="66"/>
        <end position="84"/>
    </location>
</feature>
<dbReference type="AlphaFoldDB" id="K6V438"/>
<dbReference type="SUPFAM" id="SSF103481">
    <property type="entry name" value="Multidrug resistance efflux transporter EmrE"/>
    <property type="match status" value="2"/>
</dbReference>
<accession>K6V438</accession>
<dbReference type="RefSeq" id="WP_006333977.1">
    <property type="nucleotide sequence ID" value="NZ_BAHC01000118.1"/>
</dbReference>
<dbReference type="InterPro" id="IPR000620">
    <property type="entry name" value="EamA_dom"/>
</dbReference>
<evidence type="ECO:0000313" key="10">
    <source>
        <dbReference type="Proteomes" id="UP000008363"/>
    </source>
</evidence>
<evidence type="ECO:0000256" key="5">
    <source>
        <dbReference type="ARBA" id="ARBA00023136"/>
    </source>
</evidence>
<dbReference type="InterPro" id="IPR037185">
    <property type="entry name" value="EmrE-like"/>
</dbReference>
<dbReference type="PANTHER" id="PTHR32322">
    <property type="entry name" value="INNER MEMBRANE TRANSPORTER"/>
    <property type="match status" value="1"/>
</dbReference>
<keyword evidence="10" id="KW-1185">Reference proteome</keyword>
<feature type="transmembrane region" description="Helical" evidence="7">
    <location>
        <begin position="34"/>
        <end position="54"/>
    </location>
</feature>
<evidence type="ECO:0000256" key="2">
    <source>
        <dbReference type="ARBA" id="ARBA00007362"/>
    </source>
</evidence>
<dbReference type="GO" id="GO:0016020">
    <property type="term" value="C:membrane"/>
    <property type="evidence" value="ECO:0007669"/>
    <property type="project" value="UniProtKB-SubCell"/>
</dbReference>
<keyword evidence="4 7" id="KW-1133">Transmembrane helix</keyword>